<organism evidence="1 2">
    <name type="scientific">Racocetra persica</name>
    <dbReference type="NCBI Taxonomy" id="160502"/>
    <lineage>
        <taxon>Eukaryota</taxon>
        <taxon>Fungi</taxon>
        <taxon>Fungi incertae sedis</taxon>
        <taxon>Mucoromycota</taxon>
        <taxon>Glomeromycotina</taxon>
        <taxon>Glomeromycetes</taxon>
        <taxon>Diversisporales</taxon>
        <taxon>Gigasporaceae</taxon>
        <taxon>Racocetra</taxon>
    </lineage>
</organism>
<evidence type="ECO:0000313" key="2">
    <source>
        <dbReference type="Proteomes" id="UP000789920"/>
    </source>
</evidence>
<accession>A0ACA9SHZ3</accession>
<name>A0ACA9SHZ3_9GLOM</name>
<sequence length="96" mass="11411">QEEEMSPIALEKTTDNWKACWKLHHFLWVTNITPNKMIEVKLNANYFLSASESKYNILIKELLRNPEFPKFHNIKEESILELVNIAKNFTQFNDDN</sequence>
<feature type="non-terminal residue" evidence="1">
    <location>
        <position position="96"/>
    </location>
</feature>
<comment type="caution">
    <text evidence="1">The sequence shown here is derived from an EMBL/GenBank/DDBJ whole genome shotgun (WGS) entry which is preliminary data.</text>
</comment>
<dbReference type="Proteomes" id="UP000789920">
    <property type="component" value="Unassembled WGS sequence"/>
</dbReference>
<evidence type="ECO:0000313" key="1">
    <source>
        <dbReference type="EMBL" id="CAG8840485.1"/>
    </source>
</evidence>
<keyword evidence="2" id="KW-1185">Reference proteome</keyword>
<protein>
    <submittedName>
        <fullName evidence="1">15078_t:CDS:1</fullName>
    </submittedName>
</protein>
<gene>
    <name evidence="1" type="ORF">RPERSI_LOCUS31446</name>
</gene>
<dbReference type="EMBL" id="CAJVQC010126905">
    <property type="protein sequence ID" value="CAG8840485.1"/>
    <property type="molecule type" value="Genomic_DNA"/>
</dbReference>
<proteinExistence type="predicted"/>
<reference evidence="1" key="1">
    <citation type="submission" date="2021-06" db="EMBL/GenBank/DDBJ databases">
        <authorList>
            <person name="Kallberg Y."/>
            <person name="Tangrot J."/>
            <person name="Rosling A."/>
        </authorList>
    </citation>
    <scope>NUCLEOTIDE SEQUENCE</scope>
    <source>
        <strain evidence="1">MA461A</strain>
    </source>
</reference>
<feature type="non-terminal residue" evidence="1">
    <location>
        <position position="1"/>
    </location>
</feature>